<dbReference type="InterPro" id="IPR036264">
    <property type="entry name" value="Bact_exopeptidase_dim_dom"/>
</dbReference>
<evidence type="ECO:0000313" key="3">
    <source>
        <dbReference type="Proteomes" id="UP000799770"/>
    </source>
</evidence>
<evidence type="ECO:0000313" key="2">
    <source>
        <dbReference type="EMBL" id="KAF2111448.1"/>
    </source>
</evidence>
<dbReference type="AlphaFoldDB" id="A0A6A5YZ98"/>
<evidence type="ECO:0008006" key="4">
    <source>
        <dbReference type="Google" id="ProtNLM"/>
    </source>
</evidence>
<organism evidence="2 3">
    <name type="scientific">Lophiotrema nucula</name>
    <dbReference type="NCBI Taxonomy" id="690887"/>
    <lineage>
        <taxon>Eukaryota</taxon>
        <taxon>Fungi</taxon>
        <taxon>Dikarya</taxon>
        <taxon>Ascomycota</taxon>
        <taxon>Pezizomycotina</taxon>
        <taxon>Dothideomycetes</taxon>
        <taxon>Pleosporomycetidae</taxon>
        <taxon>Pleosporales</taxon>
        <taxon>Lophiotremataceae</taxon>
        <taxon>Lophiotrema</taxon>
    </lineage>
</organism>
<proteinExistence type="inferred from homology"/>
<protein>
    <recommendedName>
        <fullName evidence="4">Peptidase M20 dimerisation domain-containing protein</fullName>
    </recommendedName>
</protein>
<dbReference type="SUPFAM" id="SSF53187">
    <property type="entry name" value="Zn-dependent exopeptidases"/>
    <property type="match status" value="1"/>
</dbReference>
<dbReference type="Gene3D" id="3.30.70.360">
    <property type="match status" value="1"/>
</dbReference>
<gene>
    <name evidence="2" type="ORF">BDV96DRAFT_665978</name>
</gene>
<evidence type="ECO:0000256" key="1">
    <source>
        <dbReference type="ARBA" id="ARBA00006247"/>
    </source>
</evidence>
<dbReference type="InterPro" id="IPR017439">
    <property type="entry name" value="Amidohydrolase"/>
</dbReference>
<comment type="similarity">
    <text evidence="1">Belongs to the peptidase M20A family.</text>
</comment>
<keyword evidence="3" id="KW-1185">Reference proteome</keyword>
<dbReference type="PANTHER" id="PTHR11014">
    <property type="entry name" value="PEPTIDASE M20 FAMILY MEMBER"/>
    <property type="match status" value="1"/>
</dbReference>
<dbReference type="EMBL" id="ML977334">
    <property type="protein sequence ID" value="KAF2111448.1"/>
    <property type="molecule type" value="Genomic_DNA"/>
</dbReference>
<dbReference type="OrthoDB" id="6119954at2759"/>
<dbReference type="GO" id="GO:0016787">
    <property type="term" value="F:hydrolase activity"/>
    <property type="evidence" value="ECO:0007669"/>
    <property type="project" value="InterPro"/>
</dbReference>
<reference evidence="2" key="1">
    <citation type="journal article" date="2020" name="Stud. Mycol.">
        <title>101 Dothideomycetes genomes: a test case for predicting lifestyles and emergence of pathogens.</title>
        <authorList>
            <person name="Haridas S."/>
            <person name="Albert R."/>
            <person name="Binder M."/>
            <person name="Bloem J."/>
            <person name="Labutti K."/>
            <person name="Salamov A."/>
            <person name="Andreopoulos B."/>
            <person name="Baker S."/>
            <person name="Barry K."/>
            <person name="Bills G."/>
            <person name="Bluhm B."/>
            <person name="Cannon C."/>
            <person name="Castanera R."/>
            <person name="Culley D."/>
            <person name="Daum C."/>
            <person name="Ezra D."/>
            <person name="Gonzalez J."/>
            <person name="Henrissat B."/>
            <person name="Kuo A."/>
            <person name="Liang C."/>
            <person name="Lipzen A."/>
            <person name="Lutzoni F."/>
            <person name="Magnuson J."/>
            <person name="Mondo S."/>
            <person name="Nolan M."/>
            <person name="Ohm R."/>
            <person name="Pangilinan J."/>
            <person name="Park H.-J."/>
            <person name="Ramirez L."/>
            <person name="Alfaro M."/>
            <person name="Sun H."/>
            <person name="Tritt A."/>
            <person name="Yoshinaga Y."/>
            <person name="Zwiers L.-H."/>
            <person name="Turgeon B."/>
            <person name="Goodwin S."/>
            <person name="Spatafora J."/>
            <person name="Crous P."/>
            <person name="Grigoriev I."/>
        </authorList>
    </citation>
    <scope>NUCLEOTIDE SEQUENCE</scope>
    <source>
        <strain evidence="2">CBS 627.86</strain>
    </source>
</reference>
<accession>A0A6A5YZ98</accession>
<dbReference type="InterPro" id="IPR002933">
    <property type="entry name" value="Peptidase_M20"/>
</dbReference>
<dbReference type="Proteomes" id="UP000799770">
    <property type="component" value="Unassembled WGS sequence"/>
</dbReference>
<dbReference type="Gene3D" id="3.40.630.10">
    <property type="entry name" value="Zn peptidases"/>
    <property type="match status" value="1"/>
</dbReference>
<dbReference type="Pfam" id="PF01546">
    <property type="entry name" value="Peptidase_M20"/>
    <property type="match status" value="1"/>
</dbReference>
<sequence length="398" mass="43832">MGALDRGARTILYSRLTRPISLPVKLQQFRASGKQAQLVSKYRLYINQFADLSQQESRTIKLAVKYLNKEGFEVFEGIGRYSAVGVLRNGPGKTVLLRADMDALPIQEETDVPYASQTRMIDVVDGQAKSVMHACGHDMYTTSLIAAASCLSAARADWLGTLICLFQPDEEVDILFAQHVWPLHAGSVSVLLGPVFSTVDNFRVRVFSEGGYTSRPDCCVDPTVLTSHMISVAVVTCGSIYGGSASNIIPGFVEFTLSVRSYKPDVCSRELEPIRRVMKTESEASGLPREPEIERTDEALPVINDHQLTSAREALSNTPSALIEDFPYLACDDIPYVYWTVGCIDHCTWDSAKSDNRLDTLPGLHSAKFLPSIDPTLQRGADLLSIAALTFLDTDVKW</sequence>
<dbReference type="SUPFAM" id="SSF55031">
    <property type="entry name" value="Bacterial exopeptidase dimerisation domain"/>
    <property type="match status" value="1"/>
</dbReference>
<dbReference type="PANTHER" id="PTHR11014:SF63">
    <property type="entry name" value="METALLOPEPTIDASE, PUTATIVE (AFU_ORTHOLOGUE AFUA_6G09600)-RELATED"/>
    <property type="match status" value="1"/>
</dbReference>
<name>A0A6A5YZ98_9PLEO</name>